<feature type="transmembrane region" description="Helical" evidence="7">
    <location>
        <begin position="116"/>
        <end position="137"/>
    </location>
</feature>
<evidence type="ECO:0000313" key="10">
    <source>
        <dbReference type="Proteomes" id="UP001156882"/>
    </source>
</evidence>
<dbReference type="PROSITE" id="PS50928">
    <property type="entry name" value="ABC_TM1"/>
    <property type="match status" value="1"/>
</dbReference>
<feature type="transmembrane region" description="Helical" evidence="7">
    <location>
        <begin position="191"/>
        <end position="213"/>
    </location>
</feature>
<evidence type="ECO:0000256" key="5">
    <source>
        <dbReference type="ARBA" id="ARBA00022989"/>
    </source>
</evidence>
<organism evidence="9 10">
    <name type="scientific">Labrys miyagiensis</name>
    <dbReference type="NCBI Taxonomy" id="346912"/>
    <lineage>
        <taxon>Bacteria</taxon>
        <taxon>Pseudomonadati</taxon>
        <taxon>Pseudomonadota</taxon>
        <taxon>Alphaproteobacteria</taxon>
        <taxon>Hyphomicrobiales</taxon>
        <taxon>Xanthobacteraceae</taxon>
        <taxon>Labrys</taxon>
    </lineage>
</organism>
<dbReference type="Proteomes" id="UP001156882">
    <property type="component" value="Unassembled WGS sequence"/>
</dbReference>
<feature type="transmembrane region" description="Helical" evidence="7">
    <location>
        <begin position="20"/>
        <end position="42"/>
    </location>
</feature>
<dbReference type="EMBL" id="BSPC01000042">
    <property type="protein sequence ID" value="GLS21069.1"/>
    <property type="molecule type" value="Genomic_DNA"/>
</dbReference>
<keyword evidence="3" id="KW-1003">Cell membrane</keyword>
<reference evidence="10" key="1">
    <citation type="journal article" date="2019" name="Int. J. Syst. Evol. Microbiol.">
        <title>The Global Catalogue of Microorganisms (GCM) 10K type strain sequencing project: providing services to taxonomists for standard genome sequencing and annotation.</title>
        <authorList>
            <consortium name="The Broad Institute Genomics Platform"/>
            <consortium name="The Broad Institute Genome Sequencing Center for Infectious Disease"/>
            <person name="Wu L."/>
            <person name="Ma J."/>
        </authorList>
    </citation>
    <scope>NUCLEOTIDE SEQUENCE [LARGE SCALE GENOMIC DNA]</scope>
    <source>
        <strain evidence="10">NBRC 101365</strain>
    </source>
</reference>
<dbReference type="InterPro" id="IPR035906">
    <property type="entry name" value="MetI-like_sf"/>
</dbReference>
<dbReference type="RefSeq" id="WP_284314132.1">
    <property type="nucleotide sequence ID" value="NZ_BSPC01000042.1"/>
</dbReference>
<evidence type="ECO:0000313" key="9">
    <source>
        <dbReference type="EMBL" id="GLS21069.1"/>
    </source>
</evidence>
<accession>A0ABQ6CLL6</accession>
<name>A0ABQ6CLL6_9HYPH</name>
<proteinExistence type="inferred from homology"/>
<dbReference type="CDD" id="cd06261">
    <property type="entry name" value="TM_PBP2"/>
    <property type="match status" value="1"/>
</dbReference>
<keyword evidence="5 7" id="KW-1133">Transmembrane helix</keyword>
<dbReference type="Gene3D" id="1.10.3720.10">
    <property type="entry name" value="MetI-like"/>
    <property type="match status" value="1"/>
</dbReference>
<comment type="subcellular location">
    <subcellularLocation>
        <location evidence="1 7">Cell membrane</location>
        <topology evidence="1 7">Multi-pass membrane protein</topology>
    </subcellularLocation>
</comment>
<sequence length="287" mass="31552">MQGNPFSRAAWKPADFGGRAGLYILLIIVAVLWGAPLMWMIVTSIKPESEIYAYPPKWWPDAPTVEAYGALFQRFPMLDWFRNSTVVALITTLLTLAIDALAAYPLARMDFTGRRVIMSVIFATFLLPYELLFVPLFLGLNNFGLVDSWFSLSVPASANAFGVFLLTQFFQAVPQELEEAAVLDGCSRLGFFFRILLPLTKPGLATVAIFTFVASWNNFFWPLIATNSDETRTLPVGLATLVGGAGMSMKQSVLMASSVVATLPTALFFLVMQRHFVRGIAATGVKG</sequence>
<evidence type="ECO:0000256" key="3">
    <source>
        <dbReference type="ARBA" id="ARBA00022475"/>
    </source>
</evidence>
<evidence type="ECO:0000256" key="2">
    <source>
        <dbReference type="ARBA" id="ARBA00022448"/>
    </source>
</evidence>
<dbReference type="PANTHER" id="PTHR43744:SF12">
    <property type="entry name" value="ABC TRANSPORTER PERMEASE PROTEIN MG189-RELATED"/>
    <property type="match status" value="1"/>
</dbReference>
<comment type="similarity">
    <text evidence="7">Belongs to the binding-protein-dependent transport system permease family.</text>
</comment>
<dbReference type="PANTHER" id="PTHR43744">
    <property type="entry name" value="ABC TRANSPORTER PERMEASE PROTEIN MG189-RELATED-RELATED"/>
    <property type="match status" value="1"/>
</dbReference>
<keyword evidence="4 7" id="KW-0812">Transmembrane</keyword>
<evidence type="ECO:0000259" key="8">
    <source>
        <dbReference type="PROSITE" id="PS50928"/>
    </source>
</evidence>
<protein>
    <submittedName>
        <fullName evidence="9">Sugar ABC transporter permease</fullName>
    </submittedName>
</protein>
<gene>
    <name evidence="9" type="ORF">GCM10007874_40860</name>
</gene>
<evidence type="ECO:0000256" key="7">
    <source>
        <dbReference type="RuleBase" id="RU363032"/>
    </source>
</evidence>
<feature type="domain" description="ABC transmembrane type-1" evidence="8">
    <location>
        <begin position="81"/>
        <end position="272"/>
    </location>
</feature>
<dbReference type="Pfam" id="PF00528">
    <property type="entry name" value="BPD_transp_1"/>
    <property type="match status" value="1"/>
</dbReference>
<evidence type="ECO:0000256" key="6">
    <source>
        <dbReference type="ARBA" id="ARBA00023136"/>
    </source>
</evidence>
<evidence type="ECO:0000256" key="4">
    <source>
        <dbReference type="ARBA" id="ARBA00022692"/>
    </source>
</evidence>
<keyword evidence="6 7" id="KW-0472">Membrane</keyword>
<comment type="caution">
    <text evidence="9">The sequence shown here is derived from an EMBL/GenBank/DDBJ whole genome shotgun (WGS) entry which is preliminary data.</text>
</comment>
<evidence type="ECO:0000256" key="1">
    <source>
        <dbReference type="ARBA" id="ARBA00004651"/>
    </source>
</evidence>
<dbReference type="InterPro" id="IPR000515">
    <property type="entry name" value="MetI-like"/>
</dbReference>
<feature type="transmembrane region" description="Helical" evidence="7">
    <location>
        <begin position="253"/>
        <end position="271"/>
    </location>
</feature>
<dbReference type="SUPFAM" id="SSF161098">
    <property type="entry name" value="MetI-like"/>
    <property type="match status" value="1"/>
</dbReference>
<feature type="transmembrane region" description="Helical" evidence="7">
    <location>
        <begin position="85"/>
        <end position="104"/>
    </location>
</feature>
<keyword evidence="10" id="KW-1185">Reference proteome</keyword>
<feature type="transmembrane region" description="Helical" evidence="7">
    <location>
        <begin position="149"/>
        <end position="170"/>
    </location>
</feature>
<keyword evidence="2 7" id="KW-0813">Transport</keyword>